<gene>
    <name evidence="2" type="ORF">F8M41_024717</name>
</gene>
<accession>A0A8H4ABJ9</accession>
<dbReference type="EMBL" id="WTPW01000853">
    <property type="protein sequence ID" value="KAF0474615.1"/>
    <property type="molecule type" value="Genomic_DNA"/>
</dbReference>
<keyword evidence="3" id="KW-1185">Reference proteome</keyword>
<reference evidence="2 3" key="1">
    <citation type="journal article" date="2019" name="Environ. Microbiol.">
        <title>At the nexus of three kingdoms: the genome of the mycorrhizal fungus Gigaspora margarita provides insights into plant, endobacterial and fungal interactions.</title>
        <authorList>
            <person name="Venice F."/>
            <person name="Ghignone S."/>
            <person name="Salvioli di Fossalunga A."/>
            <person name="Amselem J."/>
            <person name="Novero M."/>
            <person name="Xianan X."/>
            <person name="Sedzielewska Toro K."/>
            <person name="Morin E."/>
            <person name="Lipzen A."/>
            <person name="Grigoriev I.V."/>
            <person name="Henrissat B."/>
            <person name="Martin F.M."/>
            <person name="Bonfante P."/>
        </authorList>
    </citation>
    <scope>NUCLEOTIDE SEQUENCE [LARGE SCALE GENOMIC DNA]</scope>
    <source>
        <strain evidence="2 3">BEG34</strain>
    </source>
</reference>
<dbReference type="SUPFAM" id="SSF81383">
    <property type="entry name" value="F-box domain"/>
    <property type="match status" value="1"/>
</dbReference>
<evidence type="ECO:0000259" key="1">
    <source>
        <dbReference type="PROSITE" id="PS50181"/>
    </source>
</evidence>
<name>A0A8H4ABJ9_GIGMA</name>
<protein>
    <recommendedName>
        <fullName evidence="1">F-box domain-containing protein</fullName>
    </recommendedName>
</protein>
<dbReference type="AlphaFoldDB" id="A0A8H4ABJ9"/>
<evidence type="ECO:0000313" key="3">
    <source>
        <dbReference type="Proteomes" id="UP000439903"/>
    </source>
</evidence>
<proteinExistence type="predicted"/>
<evidence type="ECO:0000313" key="2">
    <source>
        <dbReference type="EMBL" id="KAF0474615.1"/>
    </source>
</evidence>
<dbReference type="Gene3D" id="1.20.1280.50">
    <property type="match status" value="1"/>
</dbReference>
<dbReference type="Pfam" id="PF00646">
    <property type="entry name" value="F-box"/>
    <property type="match status" value="1"/>
</dbReference>
<organism evidence="2 3">
    <name type="scientific">Gigaspora margarita</name>
    <dbReference type="NCBI Taxonomy" id="4874"/>
    <lineage>
        <taxon>Eukaryota</taxon>
        <taxon>Fungi</taxon>
        <taxon>Fungi incertae sedis</taxon>
        <taxon>Mucoromycota</taxon>
        <taxon>Glomeromycotina</taxon>
        <taxon>Glomeromycetes</taxon>
        <taxon>Diversisporales</taxon>
        <taxon>Gigasporaceae</taxon>
        <taxon>Gigaspora</taxon>
    </lineage>
</organism>
<dbReference type="PROSITE" id="PS50181">
    <property type="entry name" value="FBOX"/>
    <property type="match status" value="1"/>
</dbReference>
<dbReference type="SMART" id="SM00256">
    <property type="entry name" value="FBOX"/>
    <property type="match status" value="1"/>
</dbReference>
<dbReference type="OrthoDB" id="2325560at2759"/>
<sequence length="267" mass="30472">METSTLPHELVLEIFIHLPTRNLCKLKALSRHFNQKIKEIIIKRFSKTFCNSHKRLLAFVSRYDLLKLGPTYHVFNFAFKSINNDTLISTFSIDSSLTKGTVGPKSVKIESLQLYSGNIWKQGLINDYIQYLGWGVNVEDKEARIYVYDTRTKKPYYKAYFITSGKFVTPVGREECKSTNGLWSAPLLPKNKNKMSTVGFIGKNKVEDNGTGIPYIAGKLKSISIKSELLLTSLEEPRFDKSELGVKYLLMEGGEEYLKRKKSCVIC</sequence>
<dbReference type="CDD" id="cd09917">
    <property type="entry name" value="F-box_SF"/>
    <property type="match status" value="1"/>
</dbReference>
<comment type="caution">
    <text evidence="2">The sequence shown here is derived from an EMBL/GenBank/DDBJ whole genome shotgun (WGS) entry which is preliminary data.</text>
</comment>
<dbReference type="Proteomes" id="UP000439903">
    <property type="component" value="Unassembled WGS sequence"/>
</dbReference>
<feature type="domain" description="F-box" evidence="1">
    <location>
        <begin position="1"/>
        <end position="48"/>
    </location>
</feature>
<dbReference type="InterPro" id="IPR001810">
    <property type="entry name" value="F-box_dom"/>
</dbReference>
<dbReference type="InterPro" id="IPR036047">
    <property type="entry name" value="F-box-like_dom_sf"/>
</dbReference>